<dbReference type="Proteomes" id="UP000608450">
    <property type="component" value="Unassembled WGS sequence"/>
</dbReference>
<name>A0ABS0KSH3_PSENT</name>
<evidence type="ECO:0008006" key="3">
    <source>
        <dbReference type="Google" id="ProtNLM"/>
    </source>
</evidence>
<accession>A0ABS0KSH3</accession>
<evidence type="ECO:0000313" key="2">
    <source>
        <dbReference type="Proteomes" id="UP000608450"/>
    </source>
</evidence>
<proteinExistence type="predicted"/>
<sequence length="265" mass="29523">MRKPIHLTMSGGKSPRQHMWEAIRSLSRDPKGLTTYNVSRLSNQEDQAVSSYLRDLQKAGIVERVEVLVQRDARWKLLIDEGAEAPRVNKRGERVPPSAVENIWRTLRILGEMSAAEAAEHASVNGVTMTELAARTYLQGLTLAGYVTRTDGTPGKPARYHLVRQRYTGPQHPVYQRSTFEQVYDPNLDQVVWSKDVPDSPELSGLRLEKARLEKLLADLCAAAKPVEMLANCMIGQFKASDSERASAGLEALDAFSALVREVRA</sequence>
<dbReference type="EMBL" id="JADTFC010000097">
    <property type="protein sequence ID" value="MBG6291052.1"/>
    <property type="molecule type" value="Genomic_DNA"/>
</dbReference>
<comment type="caution">
    <text evidence="1">The sequence shown here is derived from an EMBL/GenBank/DDBJ whole genome shotgun (WGS) entry which is preliminary data.</text>
</comment>
<keyword evidence="2" id="KW-1185">Reference proteome</keyword>
<protein>
    <recommendedName>
        <fullName evidence="3">MarR family transcriptional regulator</fullName>
    </recommendedName>
</protein>
<dbReference type="RefSeq" id="WP_024767771.1">
    <property type="nucleotide sequence ID" value="NZ_CP049140.1"/>
</dbReference>
<gene>
    <name evidence="1" type="ORF">I5I61_26655</name>
</gene>
<reference evidence="1 2" key="1">
    <citation type="submission" date="2020-11" db="EMBL/GenBank/DDBJ databases">
        <title>Enhanced detection system for hospital associated transmission using whole genome sequencing surveillance.</title>
        <authorList>
            <person name="Harrison L.H."/>
            <person name="Van Tyne D."/>
            <person name="Marsh J.W."/>
            <person name="Griffith M.P."/>
            <person name="Snyder D.J."/>
            <person name="Cooper V.S."/>
            <person name="Mustapha M."/>
        </authorList>
    </citation>
    <scope>NUCLEOTIDE SEQUENCE [LARGE SCALE GENOMIC DNA]</scope>
    <source>
        <strain evidence="1 2">PSA00705</strain>
    </source>
</reference>
<organism evidence="1 2">
    <name type="scientific">Pseudomonas nitroreducens</name>
    <dbReference type="NCBI Taxonomy" id="46680"/>
    <lineage>
        <taxon>Bacteria</taxon>
        <taxon>Pseudomonadati</taxon>
        <taxon>Pseudomonadota</taxon>
        <taxon>Gammaproteobacteria</taxon>
        <taxon>Pseudomonadales</taxon>
        <taxon>Pseudomonadaceae</taxon>
        <taxon>Pseudomonas</taxon>
    </lineage>
</organism>
<evidence type="ECO:0000313" key="1">
    <source>
        <dbReference type="EMBL" id="MBG6291052.1"/>
    </source>
</evidence>